<evidence type="ECO:0000256" key="5">
    <source>
        <dbReference type="ARBA" id="ARBA00022741"/>
    </source>
</evidence>
<dbReference type="Proteomes" id="UP000252167">
    <property type="component" value="Unassembled WGS sequence"/>
</dbReference>
<dbReference type="InterPro" id="IPR027417">
    <property type="entry name" value="P-loop_NTPase"/>
</dbReference>
<keyword evidence="12" id="KW-1185">Reference proteome</keyword>
<keyword evidence="5 10" id="KW-0547">Nucleotide-binding</keyword>
<proteinExistence type="inferred from homology"/>
<dbReference type="EC" id="2.7.1.12" evidence="3 10"/>
<comment type="caution">
    <text evidence="11">The sequence shown here is derived from an EMBL/GenBank/DDBJ whole genome shotgun (WGS) entry which is preliminary data.</text>
</comment>
<dbReference type="InterPro" id="IPR006001">
    <property type="entry name" value="Therm_gnt_kin"/>
</dbReference>
<sequence length="172" mass="18326">MTEMIPPIVVMGVSGSGKSTIGDLLARRLERAFIDGDSLHPQSNRDKMAAGHALDDADRAPWLEIIGLKLAETNHAGSPIVLACSALKRSYRDLIRAHEPSTLFVHLSGGKSLIGERMSARDHEFMPASLLASQLATLEEPGSDERVLTADITQTPAQIVDALLAALPAPTA</sequence>
<evidence type="ECO:0000313" key="11">
    <source>
        <dbReference type="EMBL" id="RBL99209.1"/>
    </source>
</evidence>
<dbReference type="GO" id="GO:0005524">
    <property type="term" value="F:ATP binding"/>
    <property type="evidence" value="ECO:0007669"/>
    <property type="project" value="UniProtKB-KW"/>
</dbReference>
<dbReference type="EMBL" id="POAF01000009">
    <property type="protein sequence ID" value="RBL99209.1"/>
    <property type="molecule type" value="Genomic_DNA"/>
</dbReference>
<comment type="similarity">
    <text evidence="2 10">Belongs to the gluconokinase GntK/GntV family.</text>
</comment>
<keyword evidence="8" id="KW-0311">Gluconate utilization</keyword>
<gene>
    <name evidence="11" type="ORF">C1H84_16095</name>
</gene>
<evidence type="ECO:0000256" key="9">
    <source>
        <dbReference type="ARBA" id="ARBA00048090"/>
    </source>
</evidence>
<evidence type="ECO:0000256" key="4">
    <source>
        <dbReference type="ARBA" id="ARBA00022679"/>
    </source>
</evidence>
<dbReference type="InterPro" id="IPR031322">
    <property type="entry name" value="Shikimate/glucono_kinase"/>
</dbReference>
<keyword evidence="7 10" id="KW-0067">ATP-binding</keyword>
<evidence type="ECO:0000256" key="6">
    <source>
        <dbReference type="ARBA" id="ARBA00022777"/>
    </source>
</evidence>
<keyword evidence="4 10" id="KW-0808">Transferase</keyword>
<dbReference type="Gene3D" id="3.40.50.300">
    <property type="entry name" value="P-loop containing nucleotide triphosphate hydrolases"/>
    <property type="match status" value="1"/>
</dbReference>
<comment type="catalytic activity">
    <reaction evidence="9 10">
        <text>D-gluconate + ATP = 6-phospho-D-gluconate + ADP + H(+)</text>
        <dbReference type="Rhea" id="RHEA:19433"/>
        <dbReference type="ChEBI" id="CHEBI:15378"/>
        <dbReference type="ChEBI" id="CHEBI:18391"/>
        <dbReference type="ChEBI" id="CHEBI:30616"/>
        <dbReference type="ChEBI" id="CHEBI:58759"/>
        <dbReference type="ChEBI" id="CHEBI:456216"/>
        <dbReference type="EC" id="2.7.1.12"/>
    </reaction>
</comment>
<evidence type="ECO:0000256" key="3">
    <source>
        <dbReference type="ARBA" id="ARBA00012054"/>
    </source>
</evidence>
<evidence type="ECO:0000256" key="7">
    <source>
        <dbReference type="ARBA" id="ARBA00022840"/>
    </source>
</evidence>
<dbReference type="PANTHER" id="PTHR43442">
    <property type="entry name" value="GLUCONOKINASE-RELATED"/>
    <property type="match status" value="1"/>
</dbReference>
<dbReference type="GO" id="GO:0019521">
    <property type="term" value="P:D-gluconate metabolic process"/>
    <property type="evidence" value="ECO:0007669"/>
    <property type="project" value="UniProtKB-KW"/>
</dbReference>
<dbReference type="GO" id="GO:0046316">
    <property type="term" value="F:gluconokinase activity"/>
    <property type="evidence" value="ECO:0007669"/>
    <property type="project" value="UniProtKB-EC"/>
</dbReference>
<dbReference type="AlphaFoldDB" id="A0A365YA76"/>
<dbReference type="CDD" id="cd02021">
    <property type="entry name" value="GntK"/>
    <property type="match status" value="1"/>
</dbReference>
<evidence type="ECO:0000256" key="2">
    <source>
        <dbReference type="ARBA" id="ARBA00008420"/>
    </source>
</evidence>
<dbReference type="SUPFAM" id="SSF52540">
    <property type="entry name" value="P-loop containing nucleoside triphosphate hydrolases"/>
    <property type="match status" value="1"/>
</dbReference>
<protein>
    <recommendedName>
        <fullName evidence="3 10">Gluconokinase</fullName>
        <ecNumber evidence="3 10">2.7.1.12</ecNumber>
    </recommendedName>
</protein>
<keyword evidence="6 10" id="KW-0418">Kinase</keyword>
<reference evidence="11 12" key="1">
    <citation type="submission" date="2018-01" db="EMBL/GenBank/DDBJ databases">
        <title>Glutamicibacter soli strain NHPC-3 Whole genome sequence and assembly.</title>
        <authorList>
            <person name="Choudhury P."/>
            <person name="Gupta D."/>
            <person name="Sengupta K."/>
            <person name="Jawed A."/>
            <person name="Sultana N."/>
            <person name="Saha P."/>
        </authorList>
    </citation>
    <scope>NUCLEOTIDE SEQUENCE [LARGE SCALE GENOMIC DNA]</scope>
    <source>
        <strain evidence="11 12">NHPC-3</strain>
    </source>
</reference>
<evidence type="ECO:0000256" key="1">
    <source>
        <dbReference type="ARBA" id="ARBA00004761"/>
    </source>
</evidence>
<accession>A0A365YA76</accession>
<evidence type="ECO:0000313" key="12">
    <source>
        <dbReference type="Proteomes" id="UP000252167"/>
    </source>
</evidence>
<dbReference type="Pfam" id="PF01202">
    <property type="entry name" value="SKI"/>
    <property type="match status" value="1"/>
</dbReference>
<organism evidence="11 12">
    <name type="scientific">Glutamicibacter soli</name>
    <dbReference type="NCBI Taxonomy" id="453836"/>
    <lineage>
        <taxon>Bacteria</taxon>
        <taxon>Bacillati</taxon>
        <taxon>Actinomycetota</taxon>
        <taxon>Actinomycetes</taxon>
        <taxon>Micrococcales</taxon>
        <taxon>Micrococcaceae</taxon>
        <taxon>Glutamicibacter</taxon>
    </lineage>
</organism>
<dbReference type="PANTHER" id="PTHR43442:SF3">
    <property type="entry name" value="GLUCONOKINASE-RELATED"/>
    <property type="match status" value="1"/>
</dbReference>
<comment type="pathway">
    <text evidence="1">Carbohydrate acid metabolism.</text>
</comment>
<evidence type="ECO:0000256" key="10">
    <source>
        <dbReference type="RuleBase" id="RU363066"/>
    </source>
</evidence>
<name>A0A365YA76_9MICC</name>
<dbReference type="GO" id="GO:0005737">
    <property type="term" value="C:cytoplasm"/>
    <property type="evidence" value="ECO:0007669"/>
    <property type="project" value="TreeGrafter"/>
</dbReference>
<dbReference type="FunFam" id="3.40.50.300:FF:000522">
    <property type="entry name" value="Gluconokinase"/>
    <property type="match status" value="1"/>
</dbReference>
<dbReference type="RefSeq" id="WP_053798009.1">
    <property type="nucleotide sequence ID" value="NZ_CM125969.1"/>
</dbReference>
<dbReference type="NCBIfam" id="TIGR01313">
    <property type="entry name" value="therm_gnt_kin"/>
    <property type="match status" value="1"/>
</dbReference>
<evidence type="ECO:0000256" key="8">
    <source>
        <dbReference type="ARBA" id="ARBA00023064"/>
    </source>
</evidence>